<feature type="region of interest" description="Disordered" evidence="4">
    <location>
        <begin position="1"/>
        <end position="65"/>
    </location>
</feature>
<feature type="compositionally biased region" description="Polar residues" evidence="4">
    <location>
        <begin position="2403"/>
        <end position="2418"/>
    </location>
</feature>
<feature type="compositionally biased region" description="Polar residues" evidence="4">
    <location>
        <begin position="2833"/>
        <end position="2842"/>
    </location>
</feature>
<feature type="compositionally biased region" description="Basic and acidic residues" evidence="4">
    <location>
        <begin position="3890"/>
        <end position="3901"/>
    </location>
</feature>
<dbReference type="SMART" id="SM00119">
    <property type="entry name" value="HECTc"/>
    <property type="match status" value="1"/>
</dbReference>
<feature type="region of interest" description="Disordered" evidence="4">
    <location>
        <begin position="3864"/>
        <end position="3883"/>
    </location>
</feature>
<feature type="compositionally biased region" description="Basic and acidic residues" evidence="4">
    <location>
        <begin position="1"/>
        <end position="22"/>
    </location>
</feature>
<dbReference type="PANTHER" id="PTHR46654">
    <property type="entry name" value="E3 UBIQUITIN-PROTEIN LIGASE HECTD3"/>
    <property type="match status" value="1"/>
</dbReference>
<feature type="compositionally biased region" description="Low complexity" evidence="4">
    <location>
        <begin position="36"/>
        <end position="64"/>
    </location>
</feature>
<evidence type="ECO:0000256" key="5">
    <source>
        <dbReference type="SAM" id="Phobius"/>
    </source>
</evidence>
<dbReference type="PROSITE" id="PS50088">
    <property type="entry name" value="ANK_REPEAT"/>
    <property type="match status" value="3"/>
</dbReference>
<feature type="region of interest" description="Disordered" evidence="4">
    <location>
        <begin position="2702"/>
        <end position="2726"/>
    </location>
</feature>
<feature type="region of interest" description="Disordered" evidence="4">
    <location>
        <begin position="3936"/>
        <end position="3978"/>
    </location>
</feature>
<evidence type="ECO:0000256" key="1">
    <source>
        <dbReference type="ARBA" id="ARBA00022786"/>
    </source>
</evidence>
<evidence type="ECO:0000256" key="3">
    <source>
        <dbReference type="PROSITE-ProRule" id="PRU00104"/>
    </source>
</evidence>
<dbReference type="InterPro" id="IPR000569">
    <property type="entry name" value="HECT_dom"/>
</dbReference>
<organism evidence="7 8">
    <name type="scientific">Hondaea fermentalgiana</name>
    <dbReference type="NCBI Taxonomy" id="2315210"/>
    <lineage>
        <taxon>Eukaryota</taxon>
        <taxon>Sar</taxon>
        <taxon>Stramenopiles</taxon>
        <taxon>Bigyra</taxon>
        <taxon>Labyrinthulomycetes</taxon>
        <taxon>Thraustochytrida</taxon>
        <taxon>Thraustochytriidae</taxon>
        <taxon>Hondaea</taxon>
    </lineage>
</organism>
<dbReference type="PROSITE" id="PS50297">
    <property type="entry name" value="ANK_REP_REGION"/>
    <property type="match status" value="3"/>
</dbReference>
<dbReference type="PANTHER" id="PTHR46654:SF1">
    <property type="entry name" value="E3 UBIQUITIN-PROTEIN LIGASE HECTD3"/>
    <property type="match status" value="1"/>
</dbReference>
<feature type="region of interest" description="Disordered" evidence="4">
    <location>
        <begin position="2235"/>
        <end position="2289"/>
    </location>
</feature>
<evidence type="ECO:0000259" key="6">
    <source>
        <dbReference type="PROSITE" id="PS50237"/>
    </source>
</evidence>
<feature type="compositionally biased region" description="Basic and acidic residues" evidence="4">
    <location>
        <begin position="2375"/>
        <end position="2386"/>
    </location>
</feature>
<feature type="compositionally biased region" description="Gly residues" evidence="4">
    <location>
        <begin position="3936"/>
        <end position="3950"/>
    </location>
</feature>
<name>A0A2R5G693_9STRA</name>
<feature type="compositionally biased region" description="Acidic residues" evidence="4">
    <location>
        <begin position="406"/>
        <end position="440"/>
    </location>
</feature>
<dbReference type="Pfam" id="PF00023">
    <property type="entry name" value="Ank"/>
    <property type="match status" value="1"/>
</dbReference>
<feature type="repeat" description="ANK" evidence="2">
    <location>
        <begin position="204"/>
        <end position="230"/>
    </location>
</feature>
<dbReference type="Pfam" id="PF12796">
    <property type="entry name" value="Ank_2"/>
    <property type="match status" value="1"/>
</dbReference>
<keyword evidence="5" id="KW-0472">Membrane</keyword>
<feature type="compositionally biased region" description="Polar residues" evidence="4">
    <location>
        <begin position="2860"/>
        <end position="2872"/>
    </location>
</feature>
<feature type="region of interest" description="Disordered" evidence="4">
    <location>
        <begin position="3210"/>
        <end position="3243"/>
    </location>
</feature>
<feature type="compositionally biased region" description="Polar residues" evidence="4">
    <location>
        <begin position="2271"/>
        <end position="2289"/>
    </location>
</feature>
<evidence type="ECO:0000313" key="8">
    <source>
        <dbReference type="Proteomes" id="UP000241890"/>
    </source>
</evidence>
<dbReference type="GO" id="GO:0004842">
    <property type="term" value="F:ubiquitin-protein transferase activity"/>
    <property type="evidence" value="ECO:0007669"/>
    <property type="project" value="InterPro"/>
</dbReference>
<feature type="region of interest" description="Disordered" evidence="4">
    <location>
        <begin position="3138"/>
        <end position="3170"/>
    </location>
</feature>
<dbReference type="Gene3D" id="3.30.2410.10">
    <property type="entry name" value="Hect, E3 ligase catalytic domain"/>
    <property type="match status" value="1"/>
</dbReference>
<feature type="region of interest" description="Disordered" evidence="4">
    <location>
        <begin position="4350"/>
        <end position="4372"/>
    </location>
</feature>
<dbReference type="SUPFAM" id="SSF48403">
    <property type="entry name" value="Ankyrin repeat"/>
    <property type="match status" value="1"/>
</dbReference>
<dbReference type="Gene3D" id="3.30.2160.10">
    <property type="entry name" value="Hect, E3 ligase catalytic domain"/>
    <property type="match status" value="1"/>
</dbReference>
<feature type="compositionally biased region" description="Basic and acidic residues" evidence="4">
    <location>
        <begin position="3955"/>
        <end position="3966"/>
    </location>
</feature>
<feature type="compositionally biased region" description="Low complexity" evidence="4">
    <location>
        <begin position="2363"/>
        <end position="2374"/>
    </location>
</feature>
<dbReference type="InterPro" id="IPR035983">
    <property type="entry name" value="Hect_E3_ubiquitin_ligase"/>
</dbReference>
<dbReference type="SMART" id="SM00248">
    <property type="entry name" value="ANK"/>
    <property type="match status" value="3"/>
</dbReference>
<feature type="compositionally biased region" description="Gly residues" evidence="4">
    <location>
        <begin position="2590"/>
        <end position="2600"/>
    </location>
</feature>
<comment type="caution">
    <text evidence="7">The sequence shown here is derived from an EMBL/GenBank/DDBJ whole genome shotgun (WGS) entry which is preliminary data.</text>
</comment>
<keyword evidence="2" id="KW-0040">ANK repeat</keyword>
<feature type="region of interest" description="Disordered" evidence="4">
    <location>
        <begin position="396"/>
        <end position="473"/>
    </location>
</feature>
<dbReference type="InterPro" id="IPR042469">
    <property type="entry name" value="HECTD3"/>
</dbReference>
<evidence type="ECO:0000313" key="7">
    <source>
        <dbReference type="EMBL" id="GBG25849.1"/>
    </source>
</evidence>
<feature type="region of interest" description="Disordered" evidence="4">
    <location>
        <begin position="2586"/>
        <end position="2636"/>
    </location>
</feature>
<dbReference type="EMBL" id="BEYU01000016">
    <property type="protein sequence ID" value="GBG25849.1"/>
    <property type="molecule type" value="Genomic_DNA"/>
</dbReference>
<feature type="compositionally biased region" description="Basic and acidic residues" evidence="4">
    <location>
        <begin position="3223"/>
        <end position="3236"/>
    </location>
</feature>
<dbReference type="Proteomes" id="UP000241890">
    <property type="component" value="Unassembled WGS sequence"/>
</dbReference>
<dbReference type="SUPFAM" id="SSF56204">
    <property type="entry name" value="Hect, E3 ligase catalytic domain"/>
    <property type="match status" value="1"/>
</dbReference>
<accession>A0A2R5G693</accession>
<dbReference type="InterPro" id="IPR002110">
    <property type="entry name" value="Ankyrin_rpt"/>
</dbReference>
<reference evidence="7 8" key="1">
    <citation type="submission" date="2017-12" db="EMBL/GenBank/DDBJ databases">
        <title>Sequencing, de novo assembly and annotation of complete genome of a new Thraustochytrid species, strain FCC1311.</title>
        <authorList>
            <person name="Sedici K."/>
            <person name="Godart F."/>
            <person name="Aiese Cigliano R."/>
            <person name="Sanseverino W."/>
            <person name="Barakat M."/>
            <person name="Ortet P."/>
            <person name="Marechal E."/>
            <person name="Cagnac O."/>
            <person name="Amato A."/>
        </authorList>
    </citation>
    <scope>NUCLEOTIDE SEQUENCE [LARGE SCALE GENOMIC DNA]</scope>
</reference>
<evidence type="ECO:0000256" key="4">
    <source>
        <dbReference type="SAM" id="MobiDB-lite"/>
    </source>
</evidence>
<feature type="repeat" description="ANK" evidence="2">
    <location>
        <begin position="137"/>
        <end position="169"/>
    </location>
</feature>
<feature type="region of interest" description="Disordered" evidence="4">
    <location>
        <begin position="659"/>
        <end position="680"/>
    </location>
</feature>
<feature type="repeat" description="ANK" evidence="2">
    <location>
        <begin position="170"/>
        <end position="202"/>
    </location>
</feature>
<dbReference type="Pfam" id="PF00632">
    <property type="entry name" value="HECT"/>
    <property type="match status" value="1"/>
</dbReference>
<dbReference type="OrthoDB" id="426235at2759"/>
<dbReference type="Gene3D" id="3.90.1750.10">
    <property type="entry name" value="Hect, E3 ligase catalytic domains"/>
    <property type="match status" value="2"/>
</dbReference>
<feature type="transmembrane region" description="Helical" evidence="5">
    <location>
        <begin position="70"/>
        <end position="91"/>
    </location>
</feature>
<gene>
    <name evidence="7" type="ORF">FCC1311_020682</name>
</gene>
<feature type="active site" description="Glycyl thioester intermediate" evidence="3">
    <location>
        <position position="4585"/>
    </location>
</feature>
<sequence>MAGREHVGAQRVTGDVEMRDVHANSNAEGGSGSGGSSSSSSSASGSGNISSNRSRLSSESSSSAPTWRNVAYGATALLALGLLGGTGFALARKIVKFRAGRMSRARNDFLQAACDGDIDKLVDHIRAGRDLSCADKNGSNALMLAAWAGRREAVMILLHSSADVHAVSQHGWTALTYAARAGEAGTVEALLEWGADVNVVENTTGATPLMFAAFVGSLECVELLLSYGANPLSGTRQGALAFAFAEENGHEGIAGMLRHRTAEAQAEIQARKEREEALAARHKAKQAFMLRKKQEQAYFRRIEEQREKAAKERAAYLASFEGQMEMLSVGCYIPLNHATGRELVWVLMEKRWNRTAATAAQAPLRPRLQSMSASTDFEPIHKDLLRRRALNSLSRPMLNNVQAADSDSEEDAEEDSEEDLSDESMNDDSGQEDEDQDTDDGQSAKRSNHVHVRAPSSGSIRAHDRHQPPPSSLEGLLELVRPALEECMSKDPQTADPIYLERLQTAVKAVSFGENDLQGSPTWLDTNVYSTTDQAAYAALRILSGLGSMAASYSARLRDTSALSAARLRMPYFLQVEAHLLPPLAQILVLMTQLHAYSPPNMPHEIYHRAFRGALELVRAHLATIAVLRLETYTVRELLAVLGDALLVVALGNLPEPGDVKSNQHATARDRDSDVEEEEGPATLASRIFANYLAVMSRSSQEEGRFLARLWKPTKDKRKLLLRQHISEAFQEQRAISYLVCEGADCPRPSSDVGAGRKRLARVLGVFDVQRSAGALVGRRPASNDLLRRKSSNLEEVDLRHSMTAGSGALRHPRTSSTMRRESLSNRVRVRSVLGEHSSGTNSTLLKRRSQALLTIQRAAKAFVAAGKTRSERRATVDSGAGAARHHKLDVQTGSLRSLDITTGTTASPRERKVIPLEDVEAALCSSTANLWQGRIPGRVAEWILDTRAIVTRGVHGLLVSDEPQRTVRADLREDAQAMADELAMGGFMPQELSLWQLSNPHVDASSGASSSSSGAASSRAGGAKLLQVLLDAIVENDDVDSAVVLRCLQDDLISRLLVILKARRERNDRPGPPLTPSGSDKVEKVLLDHCNKIFSACLQKCSREDQDIVQGEDQAAENGRWLIEDVVCELIERLVSLKDWHEGAEKLHAPLLDLLQASYTPGYIRTTVTVLLCAFARGRMRVVDFSSTINEPMERLLRGKLFSRPAQASPADQEAVEVFLQDLARTPAQPVHQSDAQALHALVSSRSEMRPMTMQSRGKPAVLEDVVRICAAAYLKHTGLAIFAYDAAYGLADLEPTKQNAKVNLLPKPVIDIWKAAWSATHTIISVHRDHQRIICAHEGCTHAAVAEDDGGWRCEVGHMSDTNKVEESQTYQEICADVAARARILLNQHADSRAMAMLTISMSQASDSDEESMGNDTSSRDTPGRISGLSGRLSNAPQFEQIAFDFGPMLKHAQYFIESSASDGIKPDSLELYLKAKFRHSRFRLAALDSVQSVFRSVLRIHARAQRQQSEFSLRSASTRDLGVAQSSNVLSVASSMRGERLSKKESLSDVTPAIGAPQAALDAVLAAVRDIYAAMPRPAGVAGHHPLDYQMPTDHAEAIQHASMDIMEMLLTVAEKNECVDEISLVLEVLQIISIRECDHEEVQDLHIVPRLIALLNRINADFNDPYLQGCVWSVFTRIALQAFFSPWLDSPLTSPRGDGTASASQMELSDDLDDEAVVEDGAAATDGSVDWQAGFDGLQCLLALTMYHEISKHVTTMQDPMDPRYESAERLCHGFVCLLGSLCCNRRIMRMFAGLFASPNAEEAPFRAGNLDTPRRASAEYAPASHLILALITCSSPRVQQLAIRLGWRLLLFCDASDMTPRLFRVAGSWALSLKPQTPSALSADLALECAGMLRNLAVKGRSTWRPAILRAAGAAAEEYLRTAPDCSQEVLYEFWTTLAVLDMSSPSTLRPGCRVKVVADASGLAGWNESKPNQEYGIVIRSSRRAASATRPNEMGALAGGLEPRSSISSYASETSSCMVILDSDAYRIPVKCDAEKVLPITILLEEFQDLFASLRGSSWLLRSVELFTTRFWSVSLQQDLVWSELKSMCMSVLHAWLSTDASHAIQTIAASGTPVWRNLVAICACPAPRSSLDSVDDIISTRQAMHDIKSVLGELAVSPMEAMMERARGKAERDAARKKAFAAAATAAARSATSSVASSQSSGNELQAPEPVTGVPLVANEERDAGTLVHASSRGSDGSKASDLGSEDDPFAKAIETTGEGAKAQTPSKASRPRLQQASPVQGQKSLLAEPVLAKGRRAALARQASTQMFASDIAESDGDSDTGHNTSMRDQKESGQDTGASAGEGAHTNVPPMLNGSSVDDSSGGPSSRDHHTEDDSNRIEYASTAPGAFEDPILTDTTSAQGSEPRTPTSPDGREKTVKFESPAAAVLQTPFREIDREERINYAFELQVERNRRRARMERKRRDAAALPLPVELPTVDTMLSLPVSSQKQGGPGELGSQSLRLQPLRAVVREGTLLRVSQYETGVVKQVEQSTGGQELALVHICNSLTGMQTTKWRNIGDLELSEDIISDRYLLSPQDSGLRGTGGTGGGSPGLSAFSSPRGRRSSDGNGSTSGGSDGSSVGAGSESAKRKLSSELRQLFTRSAILNARRGAVAAISGSVGSASDTGQMQLLLGEAGGASQILGMLKLCESSASTDVPQQPLSSGLDDQSSETTLAGMSDSGGAAVNGLWRAVAMLFQTNDEFADMLLDEAILYLSITAKNTLFFETPHPLCPVEELDVGVTDASSDDDIGSMLGSMDGMSHASSAMHVSELVSPPASPRHHHGSTLSRRSGSAASDDVRPPTSVGTGVGSFRSNSGGASPQPSDESEPGFPTDGLPAPPPLARSKRLSGSQRFCIQGASGLLVEFDRRSSVISDATQVTLSYDIQDREVITVLGEGGADTWRPVVVSGDTCYMHWSVNQTDILGALQRLDELGVDIDEVAWGVAVRVRSLEDVANADEMKVLERPFGWRLLQVVAENPSRVLTRINCGAPFFQTAVSYLRTNHLAFKPELCEVLTLLVKARINARVNSKTSSAWDAIMRKGLYKLHHDLLLLFDEVAEDGFTSVSPYFVCLLELLVLCRNLWALQDAPLPTNSRGNGATNPVSPSTQGNGRSGGSKDVTRSILNDAGTRSGAPALLATQDSMGALTESNPMAEALAAEGAPHLRPNGANGNGHARGEEKEQSKKSSRDAVQGMISSKTPKAPLCTLVVFGCRENSKMVMDCETCHLTGPDAVCLACAATCHAGHVLRNERTTTAPCGCSMRGPEACGALRPFADVWKIGPADRTWFDVVCQTADVIDCISNQTRALPLPFIREAYRTCTDGKLLRLCLRSLEECLRSEVQDTWWDRDARHMWASMLDQGMDSVAEVAFGLKVLAGSLLPAAFQSWWKDRQRDWFNKIHTNQAWELAQAMVQLNFALSSTACYPEWDARQQNWISTLAGIADLGDANSCTYLLSEDFPRPQVYFRCTTCGGMEVCETCAARHAQAGHDLIENSGAGFCDERTQLPPERRKPRVADFEYHSGPNFERLHDLYWMNHEGEDDVSDDQVPTEPRTLAALLNVPFGPFESLHKGQMSLSRLRPCSPEANSNLMERCLEGILIELLSVKEGCDLLCVSCDADHGFSLALGSLLSNGQPPFGNARIHGLVASDVTARRVRSNMHVLRTDFAVPLGPIDVFVGDLLPHARAVSDFGRRARRRYAKKHGFVPDHMREKRVIPGMLSRYDRIFVTGVCTEEQLDALSSLLPLDGALLCPMVASLRYGIYVQRNHFTGECERRTLAPLYEDSRWFRRDIESLKPILQEIPDNYWEVEGGAYDTRVENTRQGRSHGHVAHRDSLDLIDMERRQEHESPPDRETDAATGTGGQLDGQTFGHDASAASAAAAVAASLGDNDGSGSGGGGGGGGGVDGDEDRNGRERYGTEDDNKEGDEDDDVEGSLVNIDSESESSSSAHSQSHATHYHNASLDAVTDEVVEAAHRELVEQVRKDDALMEKIAETWQLDGWIALADFANKLVGRETSTLGFRDLNATSLQAFPILQDEADLEVTRGRFAVLKRVNDSLSEVLPLINLTPRYAAGGIGKQLSRTRTKRLIFLSTKLDAWSKVLEPMWSDAPQRSIPSITVSRKLADIGLVEDSLFMQTYNQVQTFPLCSLRRRDQSFKVRFAGEGGQDLGGLYRDLISEICSEIRSGRPALLFQPPLMAKSQGEAMLPRPSLKNPVELRLFEFLGTLLGIACLRHGVTLALDVSPLVWKALVRDRLVESDLRYIDDVALQRVSFVRRSTSLEEISFVLEDTVFAVAPSDANVGAGEGAVEGGASSASDGNGLDSVAGTPGATSGCLDAGRMPSDLSPSRDSSGGSVVAALAHNRVGTDLGSMGMSGEGLPAASSATNVVELCPLGKERKVVPRNALEYADLLESFRLSEVNMQLDALKRGLAPLVPARLLPMFNWQELQSLCCGVADVDVEFLHSRTKYIGGVRVTDRAVKFLWDVLGNDFSPEDRTQFLRFVWGRERMSEVDEITFTIGPHLQARDSGDPDKYLPQAHTCFMSLSLPNYSSKEILRKRLHFAIYNCNAIDADDTGEGNANRGLELS</sequence>
<dbReference type="InterPro" id="IPR036770">
    <property type="entry name" value="Ankyrin_rpt-contain_sf"/>
</dbReference>
<feature type="domain" description="HECT" evidence="6">
    <location>
        <begin position="4194"/>
        <end position="4631"/>
    </location>
</feature>
<feature type="region of interest" description="Disordered" evidence="4">
    <location>
        <begin position="802"/>
        <end position="825"/>
    </location>
</feature>
<evidence type="ECO:0000256" key="2">
    <source>
        <dbReference type="PROSITE-ProRule" id="PRU00023"/>
    </source>
</evidence>
<feature type="region of interest" description="Disordered" evidence="4">
    <location>
        <begin position="2796"/>
        <end position="2897"/>
    </location>
</feature>
<dbReference type="Gene3D" id="1.25.40.20">
    <property type="entry name" value="Ankyrin repeat-containing domain"/>
    <property type="match status" value="1"/>
</dbReference>
<keyword evidence="8" id="KW-1185">Reference proteome</keyword>
<keyword evidence="5" id="KW-1133">Transmembrane helix</keyword>
<feature type="compositionally biased region" description="Polar residues" evidence="4">
    <location>
        <begin position="3139"/>
        <end position="3158"/>
    </location>
</feature>
<feature type="compositionally biased region" description="Polar residues" evidence="4">
    <location>
        <begin position="2702"/>
        <end position="2724"/>
    </location>
</feature>
<proteinExistence type="predicted"/>
<keyword evidence="5" id="KW-0812">Transmembrane</keyword>
<dbReference type="InParanoid" id="A0A2R5G693"/>
<feature type="compositionally biased region" description="Acidic residues" evidence="4">
    <location>
        <begin position="3967"/>
        <end position="3978"/>
    </location>
</feature>
<keyword evidence="1 3" id="KW-0833">Ubl conjugation pathway</keyword>
<dbReference type="CDD" id="cd19671">
    <property type="entry name" value="UBR-box_UBR4_5_6_7"/>
    <property type="match status" value="1"/>
</dbReference>
<feature type="region of interest" description="Disordered" evidence="4">
    <location>
        <begin position="3890"/>
        <end position="3916"/>
    </location>
</feature>
<protein>
    <submittedName>
        <fullName evidence="7">E3 ubiquitin-protein ligase HERC2</fullName>
    </submittedName>
</protein>
<feature type="region of interest" description="Disordered" evidence="4">
    <location>
        <begin position="1406"/>
        <end position="1431"/>
    </location>
</feature>
<dbReference type="PROSITE" id="PS50237">
    <property type="entry name" value="HECT"/>
    <property type="match status" value="1"/>
</dbReference>
<feature type="region of interest" description="Disordered" evidence="4">
    <location>
        <begin position="2316"/>
        <end position="2425"/>
    </location>
</feature>